<feature type="domain" description="C1q" evidence="6">
    <location>
        <begin position="137"/>
        <end position="275"/>
    </location>
</feature>
<dbReference type="Ensembl" id="ENSPMET00000000841.1">
    <property type="protein sequence ID" value="ENSPMEP00000027097.1"/>
    <property type="gene ID" value="ENSPMEG00000011254.1"/>
</dbReference>
<dbReference type="InterPro" id="IPR050822">
    <property type="entry name" value="Cerebellin_Synaptic_Org"/>
</dbReference>
<dbReference type="Gene3D" id="2.60.120.40">
    <property type="match status" value="1"/>
</dbReference>
<dbReference type="PANTHER" id="PTHR22923">
    <property type="entry name" value="CEREBELLIN-RELATED"/>
    <property type="match status" value="1"/>
</dbReference>
<dbReference type="SMART" id="SM00110">
    <property type="entry name" value="C1Q"/>
    <property type="match status" value="1"/>
</dbReference>
<keyword evidence="8" id="KW-1185">Reference proteome</keyword>
<keyword evidence="3 5" id="KW-0732">Signal</keyword>
<keyword evidence="4" id="KW-0175">Coiled coil</keyword>
<reference evidence="7" key="1">
    <citation type="submission" date="2025-08" db="UniProtKB">
        <authorList>
            <consortium name="Ensembl"/>
        </authorList>
    </citation>
    <scope>IDENTIFICATION</scope>
</reference>
<dbReference type="STRING" id="48701.ENSPMEP00000027097"/>
<dbReference type="PRINTS" id="PR00007">
    <property type="entry name" value="COMPLEMNTC1Q"/>
</dbReference>
<protein>
    <recommendedName>
        <fullName evidence="6">C1q domain-containing protein</fullName>
    </recommendedName>
</protein>
<dbReference type="GO" id="GO:0005576">
    <property type="term" value="C:extracellular region"/>
    <property type="evidence" value="ECO:0007669"/>
    <property type="project" value="UniProtKB-SubCell"/>
</dbReference>
<name>A0A3B3YIE4_9TELE</name>
<evidence type="ECO:0000256" key="2">
    <source>
        <dbReference type="ARBA" id="ARBA00022525"/>
    </source>
</evidence>
<dbReference type="PANTHER" id="PTHR22923:SF102">
    <property type="entry name" value="CEREBELLIN 13-RELATED"/>
    <property type="match status" value="1"/>
</dbReference>
<evidence type="ECO:0000259" key="6">
    <source>
        <dbReference type="PROSITE" id="PS50871"/>
    </source>
</evidence>
<evidence type="ECO:0000256" key="1">
    <source>
        <dbReference type="ARBA" id="ARBA00004613"/>
    </source>
</evidence>
<dbReference type="InterPro" id="IPR008983">
    <property type="entry name" value="Tumour_necrosis_fac-like_dom"/>
</dbReference>
<dbReference type="InterPro" id="IPR001073">
    <property type="entry name" value="C1q_dom"/>
</dbReference>
<feature type="signal peptide" evidence="5">
    <location>
        <begin position="1"/>
        <end position="19"/>
    </location>
</feature>
<reference evidence="7" key="2">
    <citation type="submission" date="2025-09" db="UniProtKB">
        <authorList>
            <consortium name="Ensembl"/>
        </authorList>
    </citation>
    <scope>IDENTIFICATION</scope>
</reference>
<organism evidence="7 8">
    <name type="scientific">Poecilia mexicana</name>
    <dbReference type="NCBI Taxonomy" id="48701"/>
    <lineage>
        <taxon>Eukaryota</taxon>
        <taxon>Metazoa</taxon>
        <taxon>Chordata</taxon>
        <taxon>Craniata</taxon>
        <taxon>Vertebrata</taxon>
        <taxon>Euteleostomi</taxon>
        <taxon>Actinopterygii</taxon>
        <taxon>Neopterygii</taxon>
        <taxon>Teleostei</taxon>
        <taxon>Neoteleostei</taxon>
        <taxon>Acanthomorphata</taxon>
        <taxon>Ovalentaria</taxon>
        <taxon>Atherinomorphae</taxon>
        <taxon>Cyprinodontiformes</taxon>
        <taxon>Poeciliidae</taxon>
        <taxon>Poeciliinae</taxon>
        <taxon>Poecilia</taxon>
    </lineage>
</organism>
<dbReference type="PROSITE" id="PS50871">
    <property type="entry name" value="C1Q"/>
    <property type="match status" value="1"/>
</dbReference>
<sequence>MFLPLLLLVCSVSTAELQAQSDNDILSHERQSDGQVGEAERLTEQQTCTQDIHAVLRKMSAWVAALKVEVQQLQRDNEGMFTELQCLNQLILIDQMIITVQISCCHKKQCSVENITMFHTFLCCITTFDIPCLSVCLSVKHLAFSASLLASGQGHTGPFNTHITLIFKHVVTNIGNAYNPNTGLFTAPVRGVYHFEFHIYGHGSTNPTSAELVKNRQQIFTAWTSQPAGGQKASNGVSLLLEIGDVVFLRMRANSWIADTAGHHTTFSGHLLFTM</sequence>
<dbReference type="Pfam" id="PF00386">
    <property type="entry name" value="C1q"/>
    <property type="match status" value="1"/>
</dbReference>
<dbReference type="SUPFAM" id="SSF49842">
    <property type="entry name" value="TNF-like"/>
    <property type="match status" value="1"/>
</dbReference>
<accession>A0A3B3YIE4</accession>
<proteinExistence type="predicted"/>
<evidence type="ECO:0000256" key="3">
    <source>
        <dbReference type="ARBA" id="ARBA00022729"/>
    </source>
</evidence>
<evidence type="ECO:0000256" key="4">
    <source>
        <dbReference type="SAM" id="Coils"/>
    </source>
</evidence>
<evidence type="ECO:0000313" key="8">
    <source>
        <dbReference type="Proteomes" id="UP000261480"/>
    </source>
</evidence>
<comment type="subcellular location">
    <subcellularLocation>
        <location evidence="1">Secreted</location>
    </subcellularLocation>
</comment>
<evidence type="ECO:0000256" key="5">
    <source>
        <dbReference type="SAM" id="SignalP"/>
    </source>
</evidence>
<dbReference type="AlphaFoldDB" id="A0A3B3YIE4"/>
<evidence type="ECO:0000313" key="7">
    <source>
        <dbReference type="Ensembl" id="ENSPMEP00000027097.1"/>
    </source>
</evidence>
<feature type="coiled-coil region" evidence="4">
    <location>
        <begin position="63"/>
        <end position="90"/>
    </location>
</feature>
<dbReference type="Proteomes" id="UP000261480">
    <property type="component" value="Unplaced"/>
</dbReference>
<feature type="chain" id="PRO_5017402558" description="C1q domain-containing protein" evidence="5">
    <location>
        <begin position="20"/>
        <end position="275"/>
    </location>
</feature>
<keyword evidence="2" id="KW-0964">Secreted</keyword>